<evidence type="ECO:0000313" key="4">
    <source>
        <dbReference type="Proteomes" id="UP000799539"/>
    </source>
</evidence>
<dbReference type="OrthoDB" id="5979581at2759"/>
<protein>
    <recommendedName>
        <fullName evidence="2">Protein kinase domain-containing protein</fullName>
    </recommendedName>
</protein>
<dbReference type="Gene3D" id="1.10.510.10">
    <property type="entry name" value="Transferase(Phosphotransferase) domain 1"/>
    <property type="match status" value="1"/>
</dbReference>
<organism evidence="3 4">
    <name type="scientific">Cercospora zeae-maydis SCOH1-5</name>
    <dbReference type="NCBI Taxonomy" id="717836"/>
    <lineage>
        <taxon>Eukaryota</taxon>
        <taxon>Fungi</taxon>
        <taxon>Dikarya</taxon>
        <taxon>Ascomycota</taxon>
        <taxon>Pezizomycotina</taxon>
        <taxon>Dothideomycetes</taxon>
        <taxon>Dothideomycetidae</taxon>
        <taxon>Mycosphaerellales</taxon>
        <taxon>Mycosphaerellaceae</taxon>
        <taxon>Cercospora</taxon>
    </lineage>
</organism>
<dbReference type="SMART" id="SM00220">
    <property type="entry name" value="S_TKc"/>
    <property type="match status" value="1"/>
</dbReference>
<sequence length="552" mass="60469">MSASPQGHRGSGEVRCIVYGVVAAGGGDHERSEGWVLGVELMAERRGRRWRWREARHGTARLLTEPRGCSQPGTMHTVDTPPSCPRRKSARTCRTAAVKEQPPMMLLPTMTIPDPRLARLTPVNTIAQTAFRGATHYLDSPECPLSMSQRLARFIVRTEDADHESPPGNYVLHLSEGTVGGGGIWTFGSDPKAVDLLLAAPDTGRKYGIFTKHGQFFQDQFAATLMLRNLSTSGEIYQGLKPIGAAGCLLLPGNSLNLGLGLYGLEFTNLPTATILEHFNNGRSACLEFPSLLSLTPSSQVQVVQDRIVHLAPDFDHVAALSEFLAQTSPVAEITLILEPAANYTLQDLLNGNASFNPSLSIHDIRRVTLHDSGSRTYDRGRSGQGSSCGNRLSYLAPEIMALKRREPALENPVTPQSDVFALGICLALWLRRLSRPPWAAVSDGGVTPSSLTDLRVQLQYIRTQPELSAICKGSDEKQNMQEFIDTVLTMINHDPKYRILATEIVERLDRQQFSPSPCSNHFQSLLTAELIPRSFSSDRIELAQMTASVAP</sequence>
<name>A0A6A6F3I5_9PEZI</name>
<evidence type="ECO:0000259" key="2">
    <source>
        <dbReference type="SMART" id="SM00220"/>
    </source>
</evidence>
<reference evidence="3" key="1">
    <citation type="journal article" date="2020" name="Stud. Mycol.">
        <title>101 Dothideomycetes genomes: a test case for predicting lifestyles and emergence of pathogens.</title>
        <authorList>
            <person name="Haridas S."/>
            <person name="Albert R."/>
            <person name="Binder M."/>
            <person name="Bloem J."/>
            <person name="Labutti K."/>
            <person name="Salamov A."/>
            <person name="Andreopoulos B."/>
            <person name="Baker S."/>
            <person name="Barry K."/>
            <person name="Bills G."/>
            <person name="Bluhm B."/>
            <person name="Cannon C."/>
            <person name="Castanera R."/>
            <person name="Culley D."/>
            <person name="Daum C."/>
            <person name="Ezra D."/>
            <person name="Gonzalez J."/>
            <person name="Henrissat B."/>
            <person name="Kuo A."/>
            <person name="Liang C."/>
            <person name="Lipzen A."/>
            <person name="Lutzoni F."/>
            <person name="Magnuson J."/>
            <person name="Mondo S."/>
            <person name="Nolan M."/>
            <person name="Ohm R."/>
            <person name="Pangilinan J."/>
            <person name="Park H.-J."/>
            <person name="Ramirez L."/>
            <person name="Alfaro M."/>
            <person name="Sun H."/>
            <person name="Tritt A."/>
            <person name="Yoshinaga Y."/>
            <person name="Zwiers L.-H."/>
            <person name="Turgeon B."/>
            <person name="Goodwin S."/>
            <person name="Spatafora J."/>
            <person name="Crous P."/>
            <person name="Grigoriev I."/>
        </authorList>
    </citation>
    <scope>NUCLEOTIDE SEQUENCE</scope>
    <source>
        <strain evidence="3">SCOH1-5</strain>
    </source>
</reference>
<dbReference type="SUPFAM" id="SSF56112">
    <property type="entry name" value="Protein kinase-like (PK-like)"/>
    <property type="match status" value="1"/>
</dbReference>
<feature type="region of interest" description="Disordered" evidence="1">
    <location>
        <begin position="64"/>
        <end position="88"/>
    </location>
</feature>
<dbReference type="GO" id="GO:0005524">
    <property type="term" value="F:ATP binding"/>
    <property type="evidence" value="ECO:0007669"/>
    <property type="project" value="InterPro"/>
</dbReference>
<dbReference type="InterPro" id="IPR011009">
    <property type="entry name" value="Kinase-like_dom_sf"/>
</dbReference>
<dbReference type="AlphaFoldDB" id="A0A6A6F3I5"/>
<keyword evidence="4" id="KW-1185">Reference proteome</keyword>
<dbReference type="GO" id="GO:0004672">
    <property type="term" value="F:protein kinase activity"/>
    <property type="evidence" value="ECO:0007669"/>
    <property type="project" value="InterPro"/>
</dbReference>
<proteinExistence type="predicted"/>
<evidence type="ECO:0000313" key="3">
    <source>
        <dbReference type="EMBL" id="KAF2208023.1"/>
    </source>
</evidence>
<dbReference type="InterPro" id="IPR000719">
    <property type="entry name" value="Prot_kinase_dom"/>
</dbReference>
<evidence type="ECO:0000256" key="1">
    <source>
        <dbReference type="SAM" id="MobiDB-lite"/>
    </source>
</evidence>
<accession>A0A6A6F3I5</accession>
<gene>
    <name evidence="3" type="ORF">CERZMDRAFT_88105</name>
</gene>
<dbReference type="Proteomes" id="UP000799539">
    <property type="component" value="Unassembled WGS sequence"/>
</dbReference>
<dbReference type="EMBL" id="ML992698">
    <property type="protein sequence ID" value="KAF2208023.1"/>
    <property type="molecule type" value="Genomic_DNA"/>
</dbReference>
<feature type="domain" description="Protein kinase" evidence="2">
    <location>
        <begin position="287"/>
        <end position="515"/>
    </location>
</feature>